<dbReference type="Gene3D" id="2.60.120.260">
    <property type="entry name" value="Galactose-binding domain-like"/>
    <property type="match status" value="2"/>
</dbReference>
<dbReference type="Proteomes" id="UP000007798">
    <property type="component" value="Unassembled WGS sequence"/>
</dbReference>
<dbReference type="GO" id="GO:0005737">
    <property type="term" value="C:cytoplasm"/>
    <property type="evidence" value="ECO:0007669"/>
    <property type="project" value="TreeGrafter"/>
</dbReference>
<protein>
    <recommendedName>
        <fullName evidence="5">BTB domain-containing protein</fullName>
    </recommendedName>
</protein>
<feature type="domain" description="BTB" evidence="2">
    <location>
        <begin position="24"/>
        <end position="90"/>
    </location>
</feature>
<dbReference type="PANTHER" id="PTHR46306:SF1">
    <property type="entry name" value="BTB_POZ DOMAIN-CONTAINING PROTEIN 9"/>
    <property type="match status" value="1"/>
</dbReference>
<evidence type="ECO:0008006" key="5">
    <source>
        <dbReference type="Google" id="ProtNLM"/>
    </source>
</evidence>
<dbReference type="PROSITE" id="PS50022">
    <property type="entry name" value="FA58C_3"/>
    <property type="match status" value="1"/>
</dbReference>
<dbReference type="STRING" id="7260.B4NG13"/>
<dbReference type="KEGG" id="dwi:6649657"/>
<dbReference type="SMR" id="B4NG13"/>
<dbReference type="Pfam" id="PF00651">
    <property type="entry name" value="BTB"/>
    <property type="match status" value="1"/>
</dbReference>
<dbReference type="SUPFAM" id="SSF49785">
    <property type="entry name" value="Galactose-binding domain-like"/>
    <property type="match status" value="2"/>
</dbReference>
<sequence length="558" mass="64120">MDKIDLTHCLLADLASLCLSESYADVEFVVEGQKLPAHRVVLAVRSEYFRALLYGGMSESTQRQIQLDVRLDLFKLLMEYIYTGNLSIATLKEDVLIEVLGIADQYGFQDLLSAISKYLSQSLTMENVTVLLNAARLTNVEDLTQACLSFMDSIASNLLQHDSLKLLSMESLEMVLLRDTFYAPEREIFQGVLKWIRCNQAVNTESLWEAVRLSLMGIDDLMELVRPMGIVDCNKINDAIAQINSRNLPYRSHLIFDKNVATAEYSAQCIAGWNSFNLLNGDVTSYEWTTGFTAHTIGSNDDGILVELGDIYNINHIRLLLWDRDHRIYSYFIEISADKVNWKRVIDYSEYHCGSWQFLYFEACPVRFIRTVGTYNNNHTDLHLVSLEAMHARDVPKLINHVVAPVNNVATVSMHAHVRIESYRNYSNFVSDFNVLINGNCVDYDESSGYISNQVGPRQVGIIVRLRQPYHVGSIRLLLWDRDNRHYSFYIETSTNYVDWMMAVDKRNKEVRSWQNFYFTPRPVVYIRLVGTRSRANDEIRLVHLECPSQESVVSTLQ</sequence>
<gene>
    <name evidence="3" type="primary">Dwil\GK22750</name>
    <name evidence="3" type="ORF">Dwil_GK22750</name>
</gene>
<accession>B4NG13</accession>
<dbReference type="PANTHER" id="PTHR46306">
    <property type="entry name" value="BTB/POZ DOMAIN-CONTAINING PROTEIN 9"/>
    <property type="match status" value="1"/>
</dbReference>
<dbReference type="Gene3D" id="3.30.710.10">
    <property type="entry name" value="Potassium Channel Kv1.1, Chain A"/>
    <property type="match status" value="1"/>
</dbReference>
<dbReference type="AlphaFoldDB" id="B4NG13"/>
<evidence type="ECO:0000259" key="1">
    <source>
        <dbReference type="PROSITE" id="PS50022"/>
    </source>
</evidence>
<dbReference type="InterPro" id="IPR011705">
    <property type="entry name" value="BACK"/>
</dbReference>
<dbReference type="SMART" id="SM00225">
    <property type="entry name" value="BTB"/>
    <property type="match status" value="1"/>
</dbReference>
<feature type="domain" description="F5/8 type C" evidence="1">
    <location>
        <begin position="243"/>
        <end position="392"/>
    </location>
</feature>
<dbReference type="InterPro" id="IPR052407">
    <property type="entry name" value="BTB_POZ_domain_cont_9"/>
</dbReference>
<dbReference type="InterPro" id="IPR008979">
    <property type="entry name" value="Galactose-bd-like_sf"/>
</dbReference>
<dbReference type="EMBL" id="CH964251">
    <property type="protein sequence ID" value="EDW83230.1"/>
    <property type="molecule type" value="Genomic_DNA"/>
</dbReference>
<dbReference type="Pfam" id="PF07707">
    <property type="entry name" value="BACK"/>
    <property type="match status" value="1"/>
</dbReference>
<dbReference type="PhylomeDB" id="B4NG13"/>
<dbReference type="GO" id="GO:0048512">
    <property type="term" value="P:circadian behavior"/>
    <property type="evidence" value="ECO:0007669"/>
    <property type="project" value="TreeGrafter"/>
</dbReference>
<dbReference type="GO" id="GO:0008344">
    <property type="term" value="P:adult locomotory behavior"/>
    <property type="evidence" value="ECO:0007669"/>
    <property type="project" value="TreeGrafter"/>
</dbReference>
<dbReference type="InterPro" id="IPR000210">
    <property type="entry name" value="BTB/POZ_dom"/>
</dbReference>
<dbReference type="GO" id="GO:0050804">
    <property type="term" value="P:modulation of chemical synaptic transmission"/>
    <property type="evidence" value="ECO:0007669"/>
    <property type="project" value="TreeGrafter"/>
</dbReference>
<dbReference type="Pfam" id="PF00754">
    <property type="entry name" value="F5_F8_type_C"/>
    <property type="match status" value="1"/>
</dbReference>
<evidence type="ECO:0000313" key="3">
    <source>
        <dbReference type="EMBL" id="EDW83230.1"/>
    </source>
</evidence>
<dbReference type="OMA" id="CVASECI"/>
<dbReference type="SUPFAM" id="SSF54695">
    <property type="entry name" value="POZ domain"/>
    <property type="match status" value="1"/>
</dbReference>
<dbReference type="Gene3D" id="1.25.40.420">
    <property type="match status" value="1"/>
</dbReference>
<dbReference type="PROSITE" id="PS50097">
    <property type="entry name" value="BTB"/>
    <property type="match status" value="1"/>
</dbReference>
<keyword evidence="4" id="KW-1185">Reference proteome</keyword>
<dbReference type="HOGENOM" id="CLU_004253_0_2_1"/>
<dbReference type="eggNOG" id="KOG4350">
    <property type="taxonomic scope" value="Eukaryota"/>
</dbReference>
<dbReference type="InParanoid" id="B4NG13"/>
<dbReference type="SMART" id="SM00875">
    <property type="entry name" value="BACK"/>
    <property type="match status" value="1"/>
</dbReference>
<evidence type="ECO:0000259" key="2">
    <source>
        <dbReference type="PROSITE" id="PS50097"/>
    </source>
</evidence>
<name>B4NG13_DROWI</name>
<dbReference type="InterPro" id="IPR000421">
    <property type="entry name" value="FA58C"/>
</dbReference>
<evidence type="ECO:0000313" key="4">
    <source>
        <dbReference type="Proteomes" id="UP000007798"/>
    </source>
</evidence>
<dbReference type="OrthoDB" id="9997739at2759"/>
<dbReference type="InterPro" id="IPR011333">
    <property type="entry name" value="SKP1/BTB/POZ_sf"/>
</dbReference>
<proteinExistence type="predicted"/>
<organism evidence="3 4">
    <name type="scientific">Drosophila willistoni</name>
    <name type="common">Fruit fly</name>
    <dbReference type="NCBI Taxonomy" id="7260"/>
    <lineage>
        <taxon>Eukaryota</taxon>
        <taxon>Metazoa</taxon>
        <taxon>Ecdysozoa</taxon>
        <taxon>Arthropoda</taxon>
        <taxon>Hexapoda</taxon>
        <taxon>Insecta</taxon>
        <taxon>Pterygota</taxon>
        <taxon>Neoptera</taxon>
        <taxon>Endopterygota</taxon>
        <taxon>Diptera</taxon>
        <taxon>Brachycera</taxon>
        <taxon>Muscomorpha</taxon>
        <taxon>Ephydroidea</taxon>
        <taxon>Drosophilidae</taxon>
        <taxon>Drosophila</taxon>
        <taxon>Sophophora</taxon>
    </lineage>
</organism>
<reference evidence="3 4" key="1">
    <citation type="journal article" date="2007" name="Nature">
        <title>Evolution of genes and genomes on the Drosophila phylogeny.</title>
        <authorList>
            <consortium name="Drosophila 12 Genomes Consortium"/>
            <person name="Clark A.G."/>
            <person name="Eisen M.B."/>
            <person name="Smith D.R."/>
            <person name="Bergman C.M."/>
            <person name="Oliver B."/>
            <person name="Markow T.A."/>
            <person name="Kaufman T.C."/>
            <person name="Kellis M."/>
            <person name="Gelbart W."/>
            <person name="Iyer V.N."/>
            <person name="Pollard D.A."/>
            <person name="Sackton T.B."/>
            <person name="Larracuente A.M."/>
            <person name="Singh N.D."/>
            <person name="Abad J.P."/>
            <person name="Abt D.N."/>
            <person name="Adryan B."/>
            <person name="Aguade M."/>
            <person name="Akashi H."/>
            <person name="Anderson W.W."/>
            <person name="Aquadro C.F."/>
            <person name="Ardell D.H."/>
            <person name="Arguello R."/>
            <person name="Artieri C.G."/>
            <person name="Barbash D.A."/>
            <person name="Barker D."/>
            <person name="Barsanti P."/>
            <person name="Batterham P."/>
            <person name="Batzoglou S."/>
            <person name="Begun D."/>
            <person name="Bhutkar A."/>
            <person name="Blanco E."/>
            <person name="Bosak S.A."/>
            <person name="Bradley R.K."/>
            <person name="Brand A.D."/>
            <person name="Brent M.R."/>
            <person name="Brooks A.N."/>
            <person name="Brown R.H."/>
            <person name="Butlin R.K."/>
            <person name="Caggese C."/>
            <person name="Calvi B.R."/>
            <person name="Bernardo de Carvalho A."/>
            <person name="Caspi A."/>
            <person name="Castrezana S."/>
            <person name="Celniker S.E."/>
            <person name="Chang J.L."/>
            <person name="Chapple C."/>
            <person name="Chatterji S."/>
            <person name="Chinwalla A."/>
            <person name="Civetta A."/>
            <person name="Clifton S.W."/>
            <person name="Comeron J.M."/>
            <person name="Costello J.C."/>
            <person name="Coyne J.A."/>
            <person name="Daub J."/>
            <person name="David R.G."/>
            <person name="Delcher A.L."/>
            <person name="Delehaunty K."/>
            <person name="Do C.B."/>
            <person name="Ebling H."/>
            <person name="Edwards K."/>
            <person name="Eickbush T."/>
            <person name="Evans J.D."/>
            <person name="Filipski A."/>
            <person name="Findeiss S."/>
            <person name="Freyhult E."/>
            <person name="Fulton L."/>
            <person name="Fulton R."/>
            <person name="Garcia A.C."/>
            <person name="Gardiner A."/>
            <person name="Garfield D.A."/>
            <person name="Garvin B.E."/>
            <person name="Gibson G."/>
            <person name="Gilbert D."/>
            <person name="Gnerre S."/>
            <person name="Godfrey J."/>
            <person name="Good R."/>
            <person name="Gotea V."/>
            <person name="Gravely B."/>
            <person name="Greenberg A.J."/>
            <person name="Griffiths-Jones S."/>
            <person name="Gross S."/>
            <person name="Guigo R."/>
            <person name="Gustafson E.A."/>
            <person name="Haerty W."/>
            <person name="Hahn M.W."/>
            <person name="Halligan D.L."/>
            <person name="Halpern A.L."/>
            <person name="Halter G.M."/>
            <person name="Han M.V."/>
            <person name="Heger A."/>
            <person name="Hillier L."/>
            <person name="Hinrichs A.S."/>
            <person name="Holmes I."/>
            <person name="Hoskins R.A."/>
            <person name="Hubisz M.J."/>
            <person name="Hultmark D."/>
            <person name="Huntley M.A."/>
            <person name="Jaffe D.B."/>
            <person name="Jagadeeshan S."/>
            <person name="Jeck W.R."/>
            <person name="Johnson J."/>
            <person name="Jones C.D."/>
            <person name="Jordan W.C."/>
            <person name="Karpen G.H."/>
            <person name="Kataoka E."/>
            <person name="Keightley P.D."/>
            <person name="Kheradpour P."/>
            <person name="Kirkness E.F."/>
            <person name="Koerich L.B."/>
            <person name="Kristiansen K."/>
            <person name="Kudrna D."/>
            <person name="Kulathinal R.J."/>
            <person name="Kumar S."/>
            <person name="Kwok R."/>
            <person name="Lander E."/>
            <person name="Langley C.H."/>
            <person name="Lapoint R."/>
            <person name="Lazzaro B.P."/>
            <person name="Lee S.J."/>
            <person name="Levesque L."/>
            <person name="Li R."/>
            <person name="Lin C.F."/>
            <person name="Lin M.F."/>
            <person name="Lindblad-Toh K."/>
            <person name="Llopart A."/>
            <person name="Long M."/>
            <person name="Low L."/>
            <person name="Lozovsky E."/>
            <person name="Lu J."/>
            <person name="Luo M."/>
            <person name="Machado C.A."/>
            <person name="Makalowski W."/>
            <person name="Marzo M."/>
            <person name="Matsuda M."/>
            <person name="Matzkin L."/>
            <person name="McAllister B."/>
            <person name="McBride C.S."/>
            <person name="McKernan B."/>
            <person name="McKernan K."/>
            <person name="Mendez-Lago M."/>
            <person name="Minx P."/>
            <person name="Mollenhauer M.U."/>
            <person name="Montooth K."/>
            <person name="Mount S.M."/>
            <person name="Mu X."/>
            <person name="Myers E."/>
            <person name="Negre B."/>
            <person name="Newfeld S."/>
            <person name="Nielsen R."/>
            <person name="Noor M.A."/>
            <person name="O'Grady P."/>
            <person name="Pachter L."/>
            <person name="Papaceit M."/>
            <person name="Parisi M.J."/>
            <person name="Parisi M."/>
            <person name="Parts L."/>
            <person name="Pedersen J.S."/>
            <person name="Pesole G."/>
            <person name="Phillippy A.M."/>
            <person name="Ponting C.P."/>
            <person name="Pop M."/>
            <person name="Porcelli D."/>
            <person name="Powell J.R."/>
            <person name="Prohaska S."/>
            <person name="Pruitt K."/>
            <person name="Puig M."/>
            <person name="Quesneville H."/>
            <person name="Ram K.R."/>
            <person name="Rand D."/>
            <person name="Rasmussen M.D."/>
            <person name="Reed L.K."/>
            <person name="Reenan R."/>
            <person name="Reily A."/>
            <person name="Remington K.A."/>
            <person name="Rieger T.T."/>
            <person name="Ritchie M.G."/>
            <person name="Robin C."/>
            <person name="Rogers Y.H."/>
            <person name="Rohde C."/>
            <person name="Rozas J."/>
            <person name="Rubenfield M.J."/>
            <person name="Ruiz A."/>
            <person name="Russo S."/>
            <person name="Salzberg S.L."/>
            <person name="Sanchez-Gracia A."/>
            <person name="Saranga D.J."/>
            <person name="Sato H."/>
            <person name="Schaeffer S.W."/>
            <person name="Schatz M.C."/>
            <person name="Schlenke T."/>
            <person name="Schwartz R."/>
            <person name="Segarra C."/>
            <person name="Singh R.S."/>
            <person name="Sirot L."/>
            <person name="Sirota M."/>
            <person name="Sisneros N.B."/>
            <person name="Smith C.D."/>
            <person name="Smith T.F."/>
            <person name="Spieth J."/>
            <person name="Stage D.E."/>
            <person name="Stark A."/>
            <person name="Stephan W."/>
            <person name="Strausberg R.L."/>
            <person name="Strempel S."/>
            <person name="Sturgill D."/>
            <person name="Sutton G."/>
            <person name="Sutton G.G."/>
            <person name="Tao W."/>
            <person name="Teichmann S."/>
            <person name="Tobari Y.N."/>
            <person name="Tomimura Y."/>
            <person name="Tsolas J.M."/>
            <person name="Valente V.L."/>
            <person name="Venter E."/>
            <person name="Venter J.C."/>
            <person name="Vicario S."/>
            <person name="Vieira F.G."/>
            <person name="Vilella A.J."/>
            <person name="Villasante A."/>
            <person name="Walenz B."/>
            <person name="Wang J."/>
            <person name="Wasserman M."/>
            <person name="Watts T."/>
            <person name="Wilson D."/>
            <person name="Wilson R.K."/>
            <person name="Wing R.A."/>
            <person name="Wolfner M.F."/>
            <person name="Wong A."/>
            <person name="Wong G.K."/>
            <person name="Wu C.I."/>
            <person name="Wu G."/>
            <person name="Yamamoto D."/>
            <person name="Yang H.P."/>
            <person name="Yang S.P."/>
            <person name="Yorke J.A."/>
            <person name="Yoshida K."/>
            <person name="Zdobnov E."/>
            <person name="Zhang P."/>
            <person name="Zhang Y."/>
            <person name="Zimin A.V."/>
            <person name="Baldwin J."/>
            <person name="Abdouelleil A."/>
            <person name="Abdulkadir J."/>
            <person name="Abebe A."/>
            <person name="Abera B."/>
            <person name="Abreu J."/>
            <person name="Acer S.C."/>
            <person name="Aftuck L."/>
            <person name="Alexander A."/>
            <person name="An P."/>
            <person name="Anderson E."/>
            <person name="Anderson S."/>
            <person name="Arachi H."/>
            <person name="Azer M."/>
            <person name="Bachantsang P."/>
            <person name="Barry A."/>
            <person name="Bayul T."/>
            <person name="Berlin A."/>
            <person name="Bessette D."/>
            <person name="Bloom T."/>
            <person name="Blye J."/>
            <person name="Boguslavskiy L."/>
            <person name="Bonnet C."/>
            <person name="Boukhgalter B."/>
            <person name="Bourzgui I."/>
            <person name="Brown A."/>
            <person name="Cahill P."/>
            <person name="Channer S."/>
            <person name="Cheshatsang Y."/>
            <person name="Chuda L."/>
            <person name="Citroen M."/>
            <person name="Collymore A."/>
            <person name="Cooke P."/>
            <person name="Costello M."/>
            <person name="D'Aco K."/>
            <person name="Daza R."/>
            <person name="De Haan G."/>
            <person name="DeGray S."/>
            <person name="DeMaso C."/>
            <person name="Dhargay N."/>
            <person name="Dooley K."/>
            <person name="Dooley E."/>
            <person name="Doricent M."/>
            <person name="Dorje P."/>
            <person name="Dorjee K."/>
            <person name="Dupes A."/>
            <person name="Elong R."/>
            <person name="Falk J."/>
            <person name="Farina A."/>
            <person name="Faro S."/>
            <person name="Ferguson D."/>
            <person name="Fisher S."/>
            <person name="Foley C.D."/>
            <person name="Franke A."/>
            <person name="Friedrich D."/>
            <person name="Gadbois L."/>
            <person name="Gearin G."/>
            <person name="Gearin C.R."/>
            <person name="Giannoukos G."/>
            <person name="Goode T."/>
            <person name="Graham J."/>
            <person name="Grandbois E."/>
            <person name="Grewal S."/>
            <person name="Gyaltsen K."/>
            <person name="Hafez N."/>
            <person name="Hagos B."/>
            <person name="Hall J."/>
            <person name="Henson C."/>
            <person name="Hollinger A."/>
            <person name="Honan T."/>
            <person name="Huard M.D."/>
            <person name="Hughes L."/>
            <person name="Hurhula B."/>
            <person name="Husby M.E."/>
            <person name="Kamat A."/>
            <person name="Kanga B."/>
            <person name="Kashin S."/>
            <person name="Khazanovich D."/>
            <person name="Kisner P."/>
            <person name="Lance K."/>
            <person name="Lara M."/>
            <person name="Lee W."/>
            <person name="Lennon N."/>
            <person name="Letendre F."/>
            <person name="LeVine R."/>
            <person name="Lipovsky A."/>
            <person name="Liu X."/>
            <person name="Liu J."/>
            <person name="Liu S."/>
            <person name="Lokyitsang T."/>
            <person name="Lokyitsang Y."/>
            <person name="Lubonja R."/>
            <person name="Lui A."/>
            <person name="MacDonald P."/>
            <person name="Magnisalis V."/>
            <person name="Maru K."/>
            <person name="Matthews C."/>
            <person name="McCusker W."/>
            <person name="McDonough S."/>
            <person name="Mehta T."/>
            <person name="Meldrim J."/>
            <person name="Meneus L."/>
            <person name="Mihai O."/>
            <person name="Mihalev A."/>
            <person name="Mihova T."/>
            <person name="Mittelman R."/>
            <person name="Mlenga V."/>
            <person name="Montmayeur A."/>
            <person name="Mulrain L."/>
            <person name="Navidi A."/>
            <person name="Naylor J."/>
            <person name="Negash T."/>
            <person name="Nguyen T."/>
            <person name="Nguyen N."/>
            <person name="Nicol R."/>
            <person name="Norbu C."/>
            <person name="Norbu N."/>
            <person name="Novod N."/>
            <person name="O'Neill B."/>
            <person name="Osman S."/>
            <person name="Markiewicz E."/>
            <person name="Oyono O.L."/>
            <person name="Patti C."/>
            <person name="Phunkhang P."/>
            <person name="Pierre F."/>
            <person name="Priest M."/>
            <person name="Raghuraman S."/>
            <person name="Rege F."/>
            <person name="Reyes R."/>
            <person name="Rise C."/>
            <person name="Rogov P."/>
            <person name="Ross K."/>
            <person name="Ryan E."/>
            <person name="Settipalli S."/>
            <person name="Shea T."/>
            <person name="Sherpa N."/>
            <person name="Shi L."/>
            <person name="Shih D."/>
            <person name="Sparrow T."/>
            <person name="Spaulding J."/>
            <person name="Stalker J."/>
            <person name="Stange-Thomann N."/>
            <person name="Stavropoulos S."/>
            <person name="Stone C."/>
            <person name="Strader C."/>
            <person name="Tesfaye S."/>
            <person name="Thomson T."/>
            <person name="Thoulutsang Y."/>
            <person name="Thoulutsang D."/>
            <person name="Topham K."/>
            <person name="Topping I."/>
            <person name="Tsamla T."/>
            <person name="Vassiliev H."/>
            <person name="Vo A."/>
            <person name="Wangchuk T."/>
            <person name="Wangdi T."/>
            <person name="Weiand M."/>
            <person name="Wilkinson J."/>
            <person name="Wilson A."/>
            <person name="Yadav S."/>
            <person name="Young G."/>
            <person name="Yu Q."/>
            <person name="Zembek L."/>
            <person name="Zhong D."/>
            <person name="Zimmer A."/>
            <person name="Zwirko Z."/>
            <person name="Jaffe D.B."/>
            <person name="Alvarez P."/>
            <person name="Brockman W."/>
            <person name="Butler J."/>
            <person name="Chin C."/>
            <person name="Gnerre S."/>
            <person name="Grabherr M."/>
            <person name="Kleber M."/>
            <person name="Mauceli E."/>
            <person name="MacCallum I."/>
        </authorList>
    </citation>
    <scope>NUCLEOTIDE SEQUENCE [LARGE SCALE GENOMIC DNA]</scope>
    <source>
        <strain evidence="4">Tucson 14030-0811.24</strain>
    </source>
</reference>